<dbReference type="EMBL" id="CP026993">
    <property type="protein sequence ID" value="QLH02381.1"/>
    <property type="molecule type" value="Genomic_DNA"/>
</dbReference>
<gene>
    <name evidence="3" type="ORF">C5F47_01775</name>
</gene>
<sequence>MKMRLTGFLAFALLSISILSYGISGAAFATSDPNPALPVSTDLDIVSNGASVVISGTLPDYDSSSGKGLTFLIVSPDNAIVQIGQLTPSSDGSFSKTIVAGGPLWKLSGDYTVKLQYGADKSEVMVNYVGGEQVISGQPEPTPEPEPEPTPEPEPEPEPTPEPEPEPTPEPEPEPTCGAGTELVNGMCQVIKSEPEPDSGCLIATAAYGTELAPQVQLLREIRDNTLFSTTSGTSFMLGFNTIYYSFAPTVADWERESPMFKETVKTLITPMLSTLSIMSLADEGSEVEVLGLGISVIALNLGMYIAAPALIGFKVHQHIKTRK</sequence>
<dbReference type="Proteomes" id="UP000509771">
    <property type="component" value="Chromosome"/>
</dbReference>
<dbReference type="OrthoDB" id="12184at2157"/>
<dbReference type="NCBIfam" id="NF041770">
    <property type="entry name" value="CFI_box_CTERM"/>
    <property type="match status" value="1"/>
</dbReference>
<protein>
    <recommendedName>
        <fullName evidence="5">Copper-binding protein</fullName>
    </recommendedName>
</protein>
<keyword evidence="4" id="KW-1185">Reference proteome</keyword>
<keyword evidence="2" id="KW-0812">Transmembrane</keyword>
<evidence type="ECO:0000256" key="1">
    <source>
        <dbReference type="SAM" id="MobiDB-lite"/>
    </source>
</evidence>
<dbReference type="InterPro" id="IPR049886">
    <property type="entry name" value="CFI_box_CTERM_dom"/>
</dbReference>
<proteinExistence type="predicted"/>
<feature type="compositionally biased region" description="Acidic residues" evidence="1">
    <location>
        <begin position="143"/>
        <end position="173"/>
    </location>
</feature>
<feature type="region of interest" description="Disordered" evidence="1">
    <location>
        <begin position="134"/>
        <end position="181"/>
    </location>
</feature>
<reference evidence="3 4" key="1">
    <citation type="submission" date="2018-02" db="EMBL/GenBank/DDBJ databases">
        <title>Complete genome of Nitrosopumilus cobalaminigenes HCA1.</title>
        <authorList>
            <person name="Qin W."/>
            <person name="Zheng Y."/>
            <person name="Stahl D.A."/>
        </authorList>
    </citation>
    <scope>NUCLEOTIDE SEQUENCE [LARGE SCALE GENOMIC DNA]</scope>
    <source>
        <strain evidence="3 4">HCA1</strain>
    </source>
</reference>
<evidence type="ECO:0000313" key="3">
    <source>
        <dbReference type="EMBL" id="QLH02381.1"/>
    </source>
</evidence>
<dbReference type="GeneID" id="56058705"/>
<name>A0A7D5R6S6_9ARCH</name>
<keyword evidence="2" id="KW-0472">Membrane</keyword>
<dbReference type="KEGG" id="ncl:C5F47_01775"/>
<evidence type="ECO:0000256" key="2">
    <source>
        <dbReference type="SAM" id="Phobius"/>
    </source>
</evidence>
<evidence type="ECO:0008006" key="5">
    <source>
        <dbReference type="Google" id="ProtNLM"/>
    </source>
</evidence>
<accession>A0A7D5R6S6</accession>
<organism evidence="3 4">
    <name type="scientific">Nitrosopumilus cobalaminigenes</name>
    <dbReference type="NCBI Taxonomy" id="1470066"/>
    <lineage>
        <taxon>Archaea</taxon>
        <taxon>Nitrososphaerota</taxon>
        <taxon>Nitrososphaeria</taxon>
        <taxon>Nitrosopumilales</taxon>
        <taxon>Nitrosopumilaceae</taxon>
        <taxon>Nitrosopumilus</taxon>
    </lineage>
</organism>
<feature type="transmembrane region" description="Helical" evidence="2">
    <location>
        <begin position="290"/>
        <end position="314"/>
    </location>
</feature>
<evidence type="ECO:0000313" key="4">
    <source>
        <dbReference type="Proteomes" id="UP000509771"/>
    </source>
</evidence>
<dbReference type="AlphaFoldDB" id="A0A7D5R6S6"/>
<keyword evidence="2" id="KW-1133">Transmembrane helix</keyword>
<dbReference type="RefSeq" id="WP_179361210.1">
    <property type="nucleotide sequence ID" value="NZ_CP026993.1"/>
</dbReference>